<gene>
    <name evidence="6" type="ORF">CK501_15300</name>
</gene>
<dbReference type="GO" id="GO:0016620">
    <property type="term" value="F:oxidoreductase activity, acting on the aldehyde or oxo group of donors, NAD or NADP as acceptor"/>
    <property type="evidence" value="ECO:0007669"/>
    <property type="project" value="InterPro"/>
</dbReference>
<feature type="active site" evidence="3">
    <location>
        <position position="261"/>
    </location>
</feature>
<dbReference type="EMBL" id="NSKD01000010">
    <property type="protein sequence ID" value="PAU77079.1"/>
    <property type="molecule type" value="Genomic_DNA"/>
</dbReference>
<dbReference type="FunFam" id="3.40.309.10:FF:000012">
    <property type="entry name" value="Betaine aldehyde dehydrogenase"/>
    <property type="match status" value="1"/>
</dbReference>
<name>A0A2A2EXH6_9GAMM</name>
<dbReference type="Pfam" id="PF00171">
    <property type="entry name" value="Aldedh"/>
    <property type="match status" value="1"/>
</dbReference>
<dbReference type="InterPro" id="IPR016162">
    <property type="entry name" value="Ald_DH_N"/>
</dbReference>
<evidence type="ECO:0000256" key="1">
    <source>
        <dbReference type="ARBA" id="ARBA00009986"/>
    </source>
</evidence>
<evidence type="ECO:0000259" key="5">
    <source>
        <dbReference type="Pfam" id="PF00171"/>
    </source>
</evidence>
<dbReference type="InterPro" id="IPR015590">
    <property type="entry name" value="Aldehyde_DH_dom"/>
</dbReference>
<comment type="similarity">
    <text evidence="1 4">Belongs to the aldehyde dehydrogenase family.</text>
</comment>
<comment type="caution">
    <text evidence="6">The sequence shown here is derived from an EMBL/GenBank/DDBJ whole genome shotgun (WGS) entry which is preliminary data.</text>
</comment>
<dbReference type="AlphaFoldDB" id="A0A2A2EXH6"/>
<dbReference type="FunFam" id="3.40.605.10:FF:000007">
    <property type="entry name" value="NAD/NADP-dependent betaine aldehyde dehydrogenase"/>
    <property type="match status" value="1"/>
</dbReference>
<evidence type="ECO:0000313" key="7">
    <source>
        <dbReference type="Proteomes" id="UP000218896"/>
    </source>
</evidence>
<keyword evidence="7" id="KW-1185">Reference proteome</keyword>
<proteinExistence type="inferred from homology"/>
<keyword evidence="2 4" id="KW-0560">Oxidoreductase</keyword>
<sequence>MVEILPKEQYQQLIKPNYQMLIGGEWADSGSSRTIPTINPATGETLSHLPLADADDIDRAVKAARAAFPEWRQTSPQQRQQALLTIADRLEARTQEFFHLETLDNGKPVRESSQMDIPMAIDHFRYFAGVIRSHSDEATQLDENTLSLVLSEPMGVVGQVIPWNYPLLMAAWKLAPAIATGNTVVIKPAEMTSITLLTLGEILNDVLPAGTVNIVTGKGSEAGQALLDHPDVDKLAFTGSTDVGYRVAKAAADKLAPTTLELGGKSANIVFPDANQEKALEGAALSILLNQGQACESGARLLVHRSILDDFLESLKNRFENIRVGDPMDPTTQMGSQVSQQQTERILGYVDLASREGATILTGGKRLEGENHGNGCFIEPTLIVDANNDMRVSQEEIFGPVLVVMPFDDEDHAIELANDSEYGLAGAVWTQDINRALRVARAVRTGRMWVNTYHELPAHAPFGGYKKSGIGRETHKMMLHDYTETKNVIISLNEATNGLF</sequence>
<evidence type="ECO:0000256" key="4">
    <source>
        <dbReference type="RuleBase" id="RU003345"/>
    </source>
</evidence>
<dbReference type="InterPro" id="IPR016163">
    <property type="entry name" value="Ald_DH_C"/>
</dbReference>
<organism evidence="6 7">
    <name type="scientific">Halovibrio salipaludis</name>
    <dbReference type="NCBI Taxonomy" id="2032626"/>
    <lineage>
        <taxon>Bacteria</taxon>
        <taxon>Pseudomonadati</taxon>
        <taxon>Pseudomonadota</taxon>
        <taxon>Gammaproteobacteria</taxon>
        <taxon>Oceanospirillales</taxon>
        <taxon>Halomonadaceae</taxon>
        <taxon>Halovibrio</taxon>
    </lineage>
</organism>
<dbReference type="InterPro" id="IPR029510">
    <property type="entry name" value="Ald_DH_CS_GLU"/>
</dbReference>
<dbReference type="PANTHER" id="PTHR11699">
    <property type="entry name" value="ALDEHYDE DEHYDROGENASE-RELATED"/>
    <property type="match status" value="1"/>
</dbReference>
<dbReference type="Gene3D" id="3.40.309.10">
    <property type="entry name" value="Aldehyde Dehydrogenase, Chain A, domain 2"/>
    <property type="match status" value="1"/>
</dbReference>
<evidence type="ECO:0000256" key="2">
    <source>
        <dbReference type="ARBA" id="ARBA00023002"/>
    </source>
</evidence>
<evidence type="ECO:0000256" key="3">
    <source>
        <dbReference type="PROSITE-ProRule" id="PRU10007"/>
    </source>
</evidence>
<dbReference type="SUPFAM" id="SSF53720">
    <property type="entry name" value="ALDH-like"/>
    <property type="match status" value="1"/>
</dbReference>
<dbReference type="Gene3D" id="3.40.605.10">
    <property type="entry name" value="Aldehyde Dehydrogenase, Chain A, domain 1"/>
    <property type="match status" value="1"/>
</dbReference>
<feature type="domain" description="Aldehyde dehydrogenase" evidence="5">
    <location>
        <begin position="26"/>
        <end position="488"/>
    </location>
</feature>
<protein>
    <submittedName>
        <fullName evidence="6">Aldehyde dehydrogenase</fullName>
    </submittedName>
</protein>
<evidence type="ECO:0000313" key="6">
    <source>
        <dbReference type="EMBL" id="PAU77079.1"/>
    </source>
</evidence>
<dbReference type="RefSeq" id="WP_095618613.1">
    <property type="nucleotide sequence ID" value="NZ_NSKD01000010.1"/>
</dbReference>
<reference evidence="6 7" key="1">
    <citation type="submission" date="2017-08" db="EMBL/GenBank/DDBJ databases">
        <title>Halovibrio sewagensis sp. nov., isolated from wastewater of high salinity.</title>
        <authorList>
            <person name="Dong X."/>
            <person name="Zhang G."/>
        </authorList>
    </citation>
    <scope>NUCLEOTIDE SEQUENCE [LARGE SCALE GENOMIC DNA]</scope>
    <source>
        <strain evidence="6 7">YL5-2</strain>
    </source>
</reference>
<dbReference type="PROSITE" id="PS00687">
    <property type="entry name" value="ALDEHYDE_DEHYDR_GLU"/>
    <property type="match status" value="1"/>
</dbReference>
<accession>A0A2A2EXH6</accession>
<dbReference type="Proteomes" id="UP000218896">
    <property type="component" value="Unassembled WGS sequence"/>
</dbReference>
<dbReference type="OrthoDB" id="9812625at2"/>
<dbReference type="InterPro" id="IPR016161">
    <property type="entry name" value="Ald_DH/histidinol_DH"/>
</dbReference>